<evidence type="ECO:0000256" key="3">
    <source>
        <dbReference type="ARBA" id="ARBA00022801"/>
    </source>
</evidence>
<organism evidence="6 7">
    <name type="scientific">Parazoarcus communis SWub3 = DSM 12120</name>
    <dbReference type="NCBI Taxonomy" id="1121029"/>
    <lineage>
        <taxon>Bacteria</taxon>
        <taxon>Pseudomonadati</taxon>
        <taxon>Pseudomonadota</taxon>
        <taxon>Betaproteobacteria</taxon>
        <taxon>Rhodocyclales</taxon>
        <taxon>Zoogloeaceae</taxon>
        <taxon>Parazoarcus</taxon>
    </lineage>
</organism>
<dbReference type="PANTHER" id="PTHR31609:SF1">
    <property type="entry name" value="CARBOHYDRATE DEACETYLASE"/>
    <property type="match status" value="1"/>
</dbReference>
<evidence type="ECO:0000256" key="5">
    <source>
        <dbReference type="ARBA" id="ARBA00023277"/>
    </source>
</evidence>
<comment type="caution">
    <text evidence="6">The sequence shown here is derived from an EMBL/GenBank/DDBJ whole genome shotgun (WGS) entry which is preliminary data.</text>
</comment>
<dbReference type="OrthoDB" id="5295855at2"/>
<keyword evidence="3" id="KW-0378">Hydrolase</keyword>
<dbReference type="PANTHER" id="PTHR31609">
    <property type="entry name" value="YDJC DEACETYLASE FAMILY MEMBER"/>
    <property type="match status" value="1"/>
</dbReference>
<keyword evidence="2" id="KW-0479">Metal-binding</keyword>
<accession>A0A323UXQ3</accession>
<name>A0A323UXQ3_9RHOO</name>
<dbReference type="GO" id="GO:0005975">
    <property type="term" value="P:carbohydrate metabolic process"/>
    <property type="evidence" value="ECO:0007669"/>
    <property type="project" value="InterPro"/>
</dbReference>
<dbReference type="GO" id="GO:0016787">
    <property type="term" value="F:hydrolase activity"/>
    <property type="evidence" value="ECO:0007669"/>
    <property type="project" value="UniProtKB-KW"/>
</dbReference>
<dbReference type="InterPro" id="IPR006879">
    <property type="entry name" value="YdjC-like"/>
</dbReference>
<dbReference type="Pfam" id="PF04794">
    <property type="entry name" value="YdjC"/>
    <property type="match status" value="1"/>
</dbReference>
<gene>
    <name evidence="6" type="ORF">DNK49_07300</name>
</gene>
<comment type="cofactor">
    <cofactor evidence="1">
        <name>Mg(2+)</name>
        <dbReference type="ChEBI" id="CHEBI:18420"/>
    </cofactor>
</comment>
<dbReference type="GO" id="GO:0046872">
    <property type="term" value="F:metal ion binding"/>
    <property type="evidence" value="ECO:0007669"/>
    <property type="project" value="UniProtKB-KW"/>
</dbReference>
<sequence>MIVCADDYGLSAGVSQAILELISAGRISATSCMTSLPGWARDAAALSRQVSMTPADIGLHLTLTDHAPLHRSCVLARDGRLPSLHGLLARALSRRLKPGHVIDEVRAQLDAFEDAWGAPPDHIDGHQHVHLLPGIRDALLAELIRRYPLGRVWVRDCVEAPVRSLRRGESVPKSMLINLLGLGLRHDLRRAGIRANDGFSGLHDFDSGKPFSTKMRSFIGNLGPRPLVHVHPGRVDAELRACDTLTTPREAELAYLISDTYLHDLTTAGLKPARMADLMNEPILH</sequence>
<keyword evidence="5" id="KW-0119">Carbohydrate metabolism</keyword>
<dbReference type="EMBL" id="QKOE01000004">
    <property type="protein sequence ID" value="PZA17277.1"/>
    <property type="molecule type" value="Genomic_DNA"/>
</dbReference>
<reference evidence="6 7" key="1">
    <citation type="submission" date="2018-06" db="EMBL/GenBank/DDBJ databases">
        <title>Azoarcus communis strain SWub3 genome.</title>
        <authorList>
            <person name="Zorraquino Salvo V."/>
            <person name="Toubiana D."/>
            <person name="Blumwald E."/>
        </authorList>
    </citation>
    <scope>NUCLEOTIDE SEQUENCE [LARGE SCALE GENOMIC DNA]</scope>
    <source>
        <strain evidence="6 7">SWub3</strain>
    </source>
</reference>
<evidence type="ECO:0000313" key="6">
    <source>
        <dbReference type="EMBL" id="PZA17277.1"/>
    </source>
</evidence>
<keyword evidence="7" id="KW-1185">Reference proteome</keyword>
<dbReference type="InterPro" id="IPR011330">
    <property type="entry name" value="Glyco_hydro/deAcase_b/a-brl"/>
</dbReference>
<dbReference type="SUPFAM" id="SSF88713">
    <property type="entry name" value="Glycoside hydrolase/deacetylase"/>
    <property type="match status" value="1"/>
</dbReference>
<dbReference type="Gene3D" id="3.20.20.370">
    <property type="entry name" value="Glycoside hydrolase/deacetylase"/>
    <property type="match status" value="1"/>
</dbReference>
<proteinExistence type="predicted"/>
<evidence type="ECO:0000256" key="4">
    <source>
        <dbReference type="ARBA" id="ARBA00022842"/>
    </source>
</evidence>
<protein>
    <submittedName>
        <fullName evidence="6">Cellobiose phosphorylase</fullName>
    </submittedName>
</protein>
<dbReference type="CDD" id="cd10807">
    <property type="entry name" value="YdjC_like_3"/>
    <property type="match status" value="1"/>
</dbReference>
<dbReference type="AlphaFoldDB" id="A0A323UXQ3"/>
<evidence type="ECO:0000256" key="2">
    <source>
        <dbReference type="ARBA" id="ARBA00022723"/>
    </source>
</evidence>
<dbReference type="GO" id="GO:0019213">
    <property type="term" value="F:deacetylase activity"/>
    <property type="evidence" value="ECO:0007669"/>
    <property type="project" value="TreeGrafter"/>
</dbReference>
<evidence type="ECO:0000256" key="1">
    <source>
        <dbReference type="ARBA" id="ARBA00001946"/>
    </source>
</evidence>
<keyword evidence="4" id="KW-0460">Magnesium</keyword>
<dbReference type="Proteomes" id="UP000248259">
    <property type="component" value="Unassembled WGS sequence"/>
</dbReference>
<evidence type="ECO:0000313" key="7">
    <source>
        <dbReference type="Proteomes" id="UP000248259"/>
    </source>
</evidence>